<feature type="domain" description="Type I restriction modification DNA specificity" evidence="4">
    <location>
        <begin position="1"/>
        <end position="139"/>
    </location>
</feature>
<dbReference type="RefSeq" id="WP_328596396.1">
    <property type="nucleotide sequence ID" value="NZ_VUNR01000036.1"/>
</dbReference>
<keyword evidence="3" id="KW-0238">DNA-binding</keyword>
<dbReference type="GO" id="GO:0009307">
    <property type="term" value="P:DNA restriction-modification system"/>
    <property type="evidence" value="ECO:0007669"/>
    <property type="project" value="UniProtKB-KW"/>
</dbReference>
<dbReference type="Gene3D" id="1.10.287.1120">
    <property type="entry name" value="Bipartite methylase S protein"/>
    <property type="match status" value="1"/>
</dbReference>
<dbReference type="SUPFAM" id="SSF116734">
    <property type="entry name" value="DNA methylase specificity domain"/>
    <property type="match status" value="1"/>
</dbReference>
<dbReference type="GO" id="GO:0004519">
    <property type="term" value="F:endonuclease activity"/>
    <property type="evidence" value="ECO:0007669"/>
    <property type="project" value="UniProtKB-KW"/>
</dbReference>
<protein>
    <submittedName>
        <fullName evidence="5">Restriction endonuclease subunit S</fullName>
    </submittedName>
</protein>
<keyword evidence="2" id="KW-0680">Restriction system</keyword>
<dbReference type="GeneID" id="96779783"/>
<name>A0A6I2UL14_9FIRM</name>
<dbReference type="InterPro" id="IPR052021">
    <property type="entry name" value="Type-I_RS_S_subunit"/>
</dbReference>
<evidence type="ECO:0000259" key="4">
    <source>
        <dbReference type="Pfam" id="PF01420"/>
    </source>
</evidence>
<comment type="caution">
    <text evidence="5">The sequence shown here is derived from an EMBL/GenBank/DDBJ whole genome shotgun (WGS) entry which is preliminary data.</text>
</comment>
<proteinExistence type="inferred from homology"/>
<dbReference type="PANTHER" id="PTHR30408">
    <property type="entry name" value="TYPE-1 RESTRICTION ENZYME ECOKI SPECIFICITY PROTEIN"/>
    <property type="match status" value="1"/>
</dbReference>
<evidence type="ECO:0000313" key="5">
    <source>
        <dbReference type="EMBL" id="MSU09831.1"/>
    </source>
</evidence>
<evidence type="ECO:0000256" key="3">
    <source>
        <dbReference type="ARBA" id="ARBA00023125"/>
    </source>
</evidence>
<dbReference type="Gene3D" id="3.90.220.20">
    <property type="entry name" value="DNA methylase specificity domains"/>
    <property type="match status" value="1"/>
</dbReference>
<dbReference type="InterPro" id="IPR044946">
    <property type="entry name" value="Restrct_endonuc_typeI_TRD_sf"/>
</dbReference>
<keyword evidence="5" id="KW-0255">Endonuclease</keyword>
<dbReference type="GO" id="GO:0003677">
    <property type="term" value="F:DNA binding"/>
    <property type="evidence" value="ECO:0007669"/>
    <property type="project" value="UniProtKB-KW"/>
</dbReference>
<gene>
    <name evidence="5" type="ORF">FYJ84_12700</name>
</gene>
<dbReference type="AlphaFoldDB" id="A0A6I2UL14"/>
<comment type="similarity">
    <text evidence="1">Belongs to the type-I restriction system S methylase family.</text>
</comment>
<dbReference type="EMBL" id="VUNR01000036">
    <property type="protein sequence ID" value="MSU09831.1"/>
    <property type="molecule type" value="Genomic_DNA"/>
</dbReference>
<dbReference type="InterPro" id="IPR000055">
    <property type="entry name" value="Restrct_endonuc_typeI_TRD"/>
</dbReference>
<keyword evidence="5" id="KW-0540">Nuclease</keyword>
<reference evidence="5 6" key="1">
    <citation type="submission" date="2019-08" db="EMBL/GenBank/DDBJ databases">
        <title>In-depth cultivation of the pig gut microbiome towards novel bacterial diversity and tailored functional studies.</title>
        <authorList>
            <person name="Wylensek D."/>
            <person name="Hitch T.C.A."/>
            <person name="Clavel T."/>
        </authorList>
    </citation>
    <scope>NUCLEOTIDE SEQUENCE [LARGE SCALE GENOMIC DNA]</scope>
    <source>
        <strain evidence="5 6">WCA-693-APC-5D-A</strain>
    </source>
</reference>
<keyword evidence="5" id="KW-0378">Hydrolase</keyword>
<evidence type="ECO:0000256" key="1">
    <source>
        <dbReference type="ARBA" id="ARBA00010923"/>
    </source>
</evidence>
<dbReference type="PANTHER" id="PTHR30408:SF12">
    <property type="entry name" value="TYPE I RESTRICTION ENZYME MJAVIII SPECIFICITY SUBUNIT"/>
    <property type="match status" value="1"/>
</dbReference>
<dbReference type="Pfam" id="PF01420">
    <property type="entry name" value="Methylase_S"/>
    <property type="match status" value="1"/>
</dbReference>
<organism evidence="5 6">
    <name type="scientific">Anaerovibrio slackiae</name>
    <dbReference type="NCBI Taxonomy" id="2652309"/>
    <lineage>
        <taxon>Bacteria</taxon>
        <taxon>Bacillati</taxon>
        <taxon>Bacillota</taxon>
        <taxon>Negativicutes</taxon>
        <taxon>Selenomonadales</taxon>
        <taxon>Selenomonadaceae</taxon>
        <taxon>Anaerovibrio</taxon>
    </lineage>
</organism>
<evidence type="ECO:0000313" key="6">
    <source>
        <dbReference type="Proteomes" id="UP000433181"/>
    </source>
</evidence>
<evidence type="ECO:0000256" key="2">
    <source>
        <dbReference type="ARBA" id="ARBA00022747"/>
    </source>
</evidence>
<sequence length="152" mass="17084">MPFIRSGEIHKANTELHISEDGLANSSAKMVKKGDLLYALYGANSGECDISKISGAINQAVLCIRPIKDNVYYIFLWLSYFRKYIVSTFLQGGQGNLSATTIKRLSVMLPCIEEQRKIADFLSIFDKKITAEKQVLSDLQEIKKGLLQQMFV</sequence>
<accession>A0A6I2UL14</accession>
<keyword evidence="6" id="KW-1185">Reference proteome</keyword>
<dbReference type="Proteomes" id="UP000433181">
    <property type="component" value="Unassembled WGS sequence"/>
</dbReference>